<dbReference type="InterPro" id="IPR000436">
    <property type="entry name" value="Sushi_SCR_CCP_dom"/>
</dbReference>
<keyword evidence="2 5" id="KW-0472">Membrane</keyword>
<dbReference type="CDD" id="cd00033">
    <property type="entry name" value="CCP"/>
    <property type="match status" value="1"/>
</dbReference>
<evidence type="ECO:0000259" key="6">
    <source>
        <dbReference type="PROSITE" id="PS50923"/>
    </source>
</evidence>
<evidence type="ECO:0000256" key="1">
    <source>
        <dbReference type="ARBA" id="ARBA00004370"/>
    </source>
</evidence>
<dbReference type="GO" id="GO:0016020">
    <property type="term" value="C:membrane"/>
    <property type="evidence" value="ECO:0007669"/>
    <property type="project" value="UniProtKB-SubCell"/>
</dbReference>
<reference evidence="7 8" key="1">
    <citation type="submission" date="2013-12" db="EMBL/GenBank/DDBJ databases">
        <title>Draft genome of the parsitic nematode Ancylostoma duodenale.</title>
        <authorList>
            <person name="Mitreva M."/>
        </authorList>
    </citation>
    <scope>NUCLEOTIDE SEQUENCE [LARGE SCALE GENOMIC DNA]</scope>
    <source>
        <strain evidence="7 8">Zhejiang</strain>
    </source>
</reference>
<dbReference type="AlphaFoldDB" id="A0A0C2CLR0"/>
<gene>
    <name evidence="7" type="ORF">ANCDUO_12301</name>
</gene>
<dbReference type="Pfam" id="PF23263">
    <property type="entry name" value="C8-3_MUC4"/>
    <property type="match status" value="1"/>
</dbReference>
<organism evidence="7 8">
    <name type="scientific">Ancylostoma duodenale</name>
    <dbReference type="NCBI Taxonomy" id="51022"/>
    <lineage>
        <taxon>Eukaryota</taxon>
        <taxon>Metazoa</taxon>
        <taxon>Ecdysozoa</taxon>
        <taxon>Nematoda</taxon>
        <taxon>Chromadorea</taxon>
        <taxon>Rhabditida</taxon>
        <taxon>Rhabditina</taxon>
        <taxon>Rhabditomorpha</taxon>
        <taxon>Strongyloidea</taxon>
        <taxon>Ancylostomatidae</taxon>
        <taxon>Ancylostomatinae</taxon>
        <taxon>Ancylostoma</taxon>
    </lineage>
</organism>
<accession>A0A0C2CLR0</accession>
<proteinExistence type="predicted"/>
<sequence>MNQSEIEVMFASGAGLRIEESRGLLNIVVALPSSFNETDWRSWDETEEPFFWETTTQGPVLSRYDKCSTQYRTVGLLGTFNGDPYDDLTTPDCMEIRTNYPQSEADARNVYYEFGENFADDRYTPLFDPWLHSNYSSWSGLIFTREEVKVLCQGVPACEYDFMSSGRREDALDTLEYERKFELKKQKGEIRVQSCGPLVKSKGVLKYPSGNNYLHGITVTFSCKPEYFLHGEQQRTCVNGTWSPGWWPWCRERTEETALKWMTGILSSVAIILAIVVVFIWCAMEGRRRQRDFIRGRKLQSSLGQDESHYPPKRRQNSLDIQLPTCTYTCIPTLIFFMAWNPE</sequence>
<evidence type="ECO:0000256" key="3">
    <source>
        <dbReference type="ARBA" id="ARBA00023157"/>
    </source>
</evidence>
<dbReference type="PANTHER" id="PTHR13802">
    <property type="entry name" value="MUCIN 4-RELATED"/>
    <property type="match status" value="1"/>
</dbReference>
<dbReference type="PANTHER" id="PTHR13802:SF52">
    <property type="entry name" value="MUCIN-4"/>
    <property type="match status" value="1"/>
</dbReference>
<dbReference type="SUPFAM" id="SSF57535">
    <property type="entry name" value="Complement control module/SCR domain"/>
    <property type="match status" value="1"/>
</dbReference>
<dbReference type="EMBL" id="KN734301">
    <property type="protein sequence ID" value="KIH57508.1"/>
    <property type="molecule type" value="Genomic_DNA"/>
</dbReference>
<dbReference type="Proteomes" id="UP000054047">
    <property type="component" value="Unassembled WGS sequence"/>
</dbReference>
<dbReference type="InterPro" id="IPR056619">
    <property type="entry name" value="C8-3_MUC4"/>
</dbReference>
<feature type="domain" description="Sushi" evidence="6">
    <location>
        <begin position="193"/>
        <end position="252"/>
    </location>
</feature>
<dbReference type="PROSITE" id="PS50923">
    <property type="entry name" value="SUSHI"/>
    <property type="match status" value="1"/>
</dbReference>
<comment type="caution">
    <text evidence="4">Lacks conserved residue(s) required for the propagation of feature annotation.</text>
</comment>
<evidence type="ECO:0000256" key="2">
    <source>
        <dbReference type="ARBA" id="ARBA00023136"/>
    </source>
</evidence>
<keyword evidence="8" id="KW-1185">Reference proteome</keyword>
<dbReference type="OrthoDB" id="5785965at2759"/>
<feature type="transmembrane region" description="Helical" evidence="5">
    <location>
        <begin position="261"/>
        <end position="284"/>
    </location>
</feature>
<comment type="subcellular location">
    <subcellularLocation>
        <location evidence="1">Membrane</location>
    </subcellularLocation>
</comment>
<dbReference type="Pfam" id="PF00084">
    <property type="entry name" value="Sushi"/>
    <property type="match status" value="1"/>
</dbReference>
<keyword evidence="3 4" id="KW-1015">Disulfide bond</keyword>
<evidence type="ECO:0000313" key="7">
    <source>
        <dbReference type="EMBL" id="KIH57508.1"/>
    </source>
</evidence>
<name>A0A0C2CLR0_9BILA</name>
<evidence type="ECO:0000256" key="4">
    <source>
        <dbReference type="PROSITE-ProRule" id="PRU00302"/>
    </source>
</evidence>
<keyword evidence="5" id="KW-1133">Transmembrane helix</keyword>
<dbReference type="InterPro" id="IPR051495">
    <property type="entry name" value="Epithelial_Barrier/Signaling"/>
</dbReference>
<evidence type="ECO:0000256" key="5">
    <source>
        <dbReference type="SAM" id="Phobius"/>
    </source>
</evidence>
<feature type="disulfide bond" evidence="4">
    <location>
        <begin position="223"/>
        <end position="250"/>
    </location>
</feature>
<keyword evidence="5" id="KW-0812">Transmembrane</keyword>
<dbReference type="Gene3D" id="2.10.70.10">
    <property type="entry name" value="Complement Module, domain 1"/>
    <property type="match status" value="1"/>
</dbReference>
<protein>
    <submittedName>
        <fullName evidence="7">Sushi domain protein</fullName>
    </submittedName>
</protein>
<dbReference type="SMART" id="SM00032">
    <property type="entry name" value="CCP"/>
    <property type="match status" value="1"/>
</dbReference>
<evidence type="ECO:0000313" key="8">
    <source>
        <dbReference type="Proteomes" id="UP000054047"/>
    </source>
</evidence>
<dbReference type="InterPro" id="IPR035976">
    <property type="entry name" value="Sushi/SCR/CCP_sf"/>
</dbReference>
<keyword evidence="4" id="KW-0768">Sushi</keyword>